<accession>A0A1G4MJC3</accession>
<keyword evidence="4 13" id="KW-0415">Karyogamy</keyword>
<evidence type="ECO:0000256" key="4">
    <source>
        <dbReference type="ARBA" id="ARBA00022459"/>
    </source>
</evidence>
<comment type="subcellular location">
    <subcellularLocation>
        <location evidence="13">Endoplasmic reticulum membrane</location>
    </subcellularLocation>
    <subcellularLocation>
        <location evidence="13">Nucleus membrane</location>
    </subcellularLocation>
</comment>
<evidence type="ECO:0000313" key="17">
    <source>
        <dbReference type="Proteomes" id="UP000190831"/>
    </source>
</evidence>
<dbReference type="GO" id="GO:0005789">
    <property type="term" value="C:endoplasmic reticulum membrane"/>
    <property type="evidence" value="ECO:0007669"/>
    <property type="project" value="UniProtKB-SubCell"/>
</dbReference>
<evidence type="ECO:0000256" key="5">
    <source>
        <dbReference type="ARBA" id="ARBA00022692"/>
    </source>
</evidence>
<name>A0A1G4MJC3_LACFM</name>
<dbReference type="GO" id="GO:0031965">
    <property type="term" value="C:nuclear membrane"/>
    <property type="evidence" value="ECO:0007669"/>
    <property type="project" value="UniProtKB-SubCell"/>
</dbReference>
<keyword evidence="11 13" id="KW-0539">Nucleus</keyword>
<reference evidence="16 17" key="1">
    <citation type="submission" date="2016-03" db="EMBL/GenBank/DDBJ databases">
        <authorList>
            <person name="Devillers H."/>
        </authorList>
    </citation>
    <scope>NUCLEOTIDE SEQUENCE [LARGE SCALE GENOMIC DNA]</scope>
    <source>
        <strain evidence="16">CBS 6772</strain>
    </source>
</reference>
<proteinExistence type="inferred from homology"/>
<keyword evidence="8 13" id="KW-1133">Transmembrane helix</keyword>
<protein>
    <recommendedName>
        <fullName evidence="3 13">Nuclear fusion protein KAR5</fullName>
    </recommendedName>
    <alternativeName>
        <fullName evidence="12 13">Karyogamy protein 5</fullName>
    </alternativeName>
</protein>
<dbReference type="GO" id="GO:0048288">
    <property type="term" value="P:nuclear membrane fusion involved in karyogamy"/>
    <property type="evidence" value="ECO:0007669"/>
    <property type="project" value="UniProtKB-UniRule"/>
</dbReference>
<dbReference type="GO" id="GO:0000742">
    <property type="term" value="P:karyogamy involved in conjugation with cellular fusion"/>
    <property type="evidence" value="ECO:0007669"/>
    <property type="project" value="UniProtKB-UniRule"/>
</dbReference>
<keyword evidence="6 13" id="KW-0732">Signal</keyword>
<dbReference type="AlphaFoldDB" id="A0A1G4MJC3"/>
<evidence type="ECO:0000256" key="13">
    <source>
        <dbReference type="RuleBase" id="RU368082"/>
    </source>
</evidence>
<feature type="signal peptide" evidence="15">
    <location>
        <begin position="1"/>
        <end position="18"/>
    </location>
</feature>
<evidence type="ECO:0000313" key="16">
    <source>
        <dbReference type="EMBL" id="SCW03895.1"/>
    </source>
</evidence>
<dbReference type="Proteomes" id="UP000190831">
    <property type="component" value="Chromosome H"/>
</dbReference>
<evidence type="ECO:0000256" key="12">
    <source>
        <dbReference type="ARBA" id="ARBA00031468"/>
    </source>
</evidence>
<keyword evidence="9 13" id="KW-0472">Membrane</keyword>
<comment type="similarity">
    <text evidence="2 13">Belongs to the KAR5 family.</text>
</comment>
<keyword evidence="10" id="KW-0325">Glycoprotein</keyword>
<dbReference type="PANTHER" id="PTHR28012:SF1">
    <property type="entry name" value="NUCLEAR FUSION PROTEIN KAR5"/>
    <property type="match status" value="1"/>
</dbReference>
<dbReference type="OMA" id="LSICEFQ"/>
<evidence type="ECO:0000256" key="10">
    <source>
        <dbReference type="ARBA" id="ARBA00023180"/>
    </source>
</evidence>
<gene>
    <name evidence="16" type="ORF">LAFE_0H01398G</name>
</gene>
<evidence type="ECO:0000256" key="14">
    <source>
        <dbReference type="SAM" id="MobiDB-lite"/>
    </source>
</evidence>
<dbReference type="PANTHER" id="PTHR28012">
    <property type="entry name" value="NUCLEAR FUSION PROTEIN KAR5"/>
    <property type="match status" value="1"/>
</dbReference>
<dbReference type="EMBL" id="LT598491">
    <property type="protein sequence ID" value="SCW03895.1"/>
    <property type="molecule type" value="Genomic_DNA"/>
</dbReference>
<keyword evidence="7 13" id="KW-0256">Endoplasmic reticulum</keyword>
<feature type="compositionally biased region" description="Polar residues" evidence="14">
    <location>
        <begin position="530"/>
        <end position="548"/>
    </location>
</feature>
<feature type="transmembrane region" description="Helical" evidence="13">
    <location>
        <begin position="484"/>
        <end position="508"/>
    </location>
</feature>
<evidence type="ECO:0000256" key="15">
    <source>
        <dbReference type="SAM" id="SignalP"/>
    </source>
</evidence>
<sequence>MSLFKLISGALLFVATRCDDNDASVVNKIASILDLSHLTPADAQLEKIIESSFPYFKNACVADALQPFLPTCLKHGIETIDPSLRVATAVKLSICEFEASGLKEIPKSCIDLHESRIIDCIRDLEVSPQWWTTYSGNFQHLPTLCFENSLPYEKNQILELFLKITEIYGKFRIEIEAKLQETSQMFDQYFEIKMNKLKRNVETYLQDFYEMTKTYEETLKSFNQTQVTTFKDLSSNSDIFEAHILAMDSELGDQLLFLRETIEDINEQLAGLQIAEEIQKLKKVSLDNLQDISSGTENALKIHQAYIQKIDHSLENFYSDTMNNVENLEYKMQEAHIDSVNILQDFNKLVHVSIIPSLKDELLPHVQEASQLVFKNLQIMDDITNEKIDTWNENLDAVFLEIDSKLKNTASTVEEIDTDLRNFKNGFHQFFSLVETIKTSIGYLHGFIFLTLKHSQKVCSAISSYLICRRLCIFAGPEKNKGEAFFQIFKVLLIVSTALLGSGIGFFLSYEFPRLIMMHTTNGVEEAFPSNHTNSTTDQLQNTPFLPN</sequence>
<keyword evidence="17" id="KW-1185">Reference proteome</keyword>
<evidence type="ECO:0000256" key="1">
    <source>
        <dbReference type="ARBA" id="ARBA00003389"/>
    </source>
</evidence>
<dbReference type="OrthoDB" id="5311848at2759"/>
<evidence type="ECO:0000256" key="11">
    <source>
        <dbReference type="ARBA" id="ARBA00023242"/>
    </source>
</evidence>
<organism evidence="16 17">
    <name type="scientific">Lachancea fermentati</name>
    <name type="common">Zygosaccharomyces fermentati</name>
    <dbReference type="NCBI Taxonomy" id="4955"/>
    <lineage>
        <taxon>Eukaryota</taxon>
        <taxon>Fungi</taxon>
        <taxon>Dikarya</taxon>
        <taxon>Ascomycota</taxon>
        <taxon>Saccharomycotina</taxon>
        <taxon>Saccharomycetes</taxon>
        <taxon>Saccharomycetales</taxon>
        <taxon>Saccharomycetaceae</taxon>
        <taxon>Lachancea</taxon>
    </lineage>
</organism>
<dbReference type="InterPro" id="IPR007292">
    <property type="entry name" value="Nuclear_fusion_Kar5"/>
</dbReference>
<dbReference type="Pfam" id="PF04163">
    <property type="entry name" value="Tht1"/>
    <property type="match status" value="1"/>
</dbReference>
<evidence type="ECO:0000256" key="8">
    <source>
        <dbReference type="ARBA" id="ARBA00022989"/>
    </source>
</evidence>
<evidence type="ECO:0000256" key="7">
    <source>
        <dbReference type="ARBA" id="ARBA00022824"/>
    </source>
</evidence>
<evidence type="ECO:0000256" key="3">
    <source>
        <dbReference type="ARBA" id="ARBA00021601"/>
    </source>
</evidence>
<feature type="chain" id="PRO_5009237403" description="Nuclear fusion protein KAR5" evidence="15">
    <location>
        <begin position="19"/>
        <end position="548"/>
    </location>
</feature>
<evidence type="ECO:0000256" key="2">
    <source>
        <dbReference type="ARBA" id="ARBA00010473"/>
    </source>
</evidence>
<evidence type="ECO:0000256" key="9">
    <source>
        <dbReference type="ARBA" id="ARBA00023136"/>
    </source>
</evidence>
<evidence type="ECO:0000256" key="6">
    <source>
        <dbReference type="ARBA" id="ARBA00022729"/>
    </source>
</evidence>
<keyword evidence="5 13" id="KW-0812">Transmembrane</keyword>
<comment type="function">
    <text evidence="1 13">Required for nuclear membrane fusion during karyogamy.</text>
</comment>
<feature type="region of interest" description="Disordered" evidence="14">
    <location>
        <begin position="527"/>
        <end position="548"/>
    </location>
</feature>